<keyword evidence="3" id="KW-1185">Reference proteome</keyword>
<dbReference type="EMBL" id="JAVUPU010000004">
    <property type="protein sequence ID" value="MDT9599388.1"/>
    <property type="molecule type" value="Genomic_DNA"/>
</dbReference>
<dbReference type="Proteomes" id="UP001259572">
    <property type="component" value="Unassembled WGS sequence"/>
</dbReference>
<comment type="caution">
    <text evidence="2">The sequence shown here is derived from an EMBL/GenBank/DDBJ whole genome shotgun (WGS) entry which is preliminary data.</text>
</comment>
<organism evidence="2 3">
    <name type="scientific">Sphingosinicella rhizophila</name>
    <dbReference type="NCBI Taxonomy" id="3050082"/>
    <lineage>
        <taxon>Bacteria</taxon>
        <taxon>Pseudomonadati</taxon>
        <taxon>Pseudomonadota</taxon>
        <taxon>Alphaproteobacteria</taxon>
        <taxon>Sphingomonadales</taxon>
        <taxon>Sphingosinicellaceae</taxon>
        <taxon>Sphingosinicella</taxon>
    </lineage>
</organism>
<dbReference type="Gene3D" id="3.40.50.300">
    <property type="entry name" value="P-loop containing nucleotide triphosphate hydrolases"/>
    <property type="match status" value="1"/>
</dbReference>
<dbReference type="SUPFAM" id="SSF52540">
    <property type="entry name" value="P-loop containing nucleoside triphosphate hydrolases"/>
    <property type="match status" value="1"/>
</dbReference>
<proteinExistence type="predicted"/>
<dbReference type="InterPro" id="IPR027417">
    <property type="entry name" value="P-loop_NTPase"/>
</dbReference>
<accession>A0ABU3Q7K3</accession>
<keyword evidence="2" id="KW-0808">Transferase</keyword>
<dbReference type="InterPro" id="IPR052736">
    <property type="entry name" value="Stf3_sulfotransferase"/>
</dbReference>
<gene>
    <name evidence="2" type="ORF">RQX22_10550</name>
</gene>
<reference evidence="2 3" key="1">
    <citation type="submission" date="2023-05" db="EMBL/GenBank/DDBJ databases">
        <authorList>
            <person name="Guo Y."/>
        </authorList>
    </citation>
    <scope>NUCLEOTIDE SEQUENCE [LARGE SCALE GENOMIC DNA]</scope>
    <source>
        <strain evidence="2 3">GR2756</strain>
    </source>
</reference>
<feature type="region of interest" description="Disordered" evidence="1">
    <location>
        <begin position="359"/>
        <end position="383"/>
    </location>
</feature>
<evidence type="ECO:0000313" key="2">
    <source>
        <dbReference type="EMBL" id="MDT9599388.1"/>
    </source>
</evidence>
<protein>
    <submittedName>
        <fullName evidence="2">Sulfotransferase</fullName>
        <ecNumber evidence="2">2.8.2.-</ecNumber>
    </submittedName>
</protein>
<dbReference type="PANTHER" id="PTHR36451:SF1">
    <property type="entry name" value="OMEGA-HYDROXY-BETA-DIHYDROMENAQUINONE-9 SULFOTRANSFERASE STF3"/>
    <property type="match status" value="1"/>
</dbReference>
<dbReference type="RefSeq" id="WP_315726305.1">
    <property type="nucleotide sequence ID" value="NZ_JAVUPU010000004.1"/>
</dbReference>
<dbReference type="EC" id="2.8.2.-" evidence="2"/>
<evidence type="ECO:0000313" key="3">
    <source>
        <dbReference type="Proteomes" id="UP001259572"/>
    </source>
</evidence>
<sequence>MLQRAWDHGWTTVPSLNPEVLVRKAVGQAGADPDEDDVGWRSRLEQLCADLQNHSKLNNLGRTLAHGQIVSALSSRFRAHALWRKYQVIEEQRLSAPIIIVGQMRSGSTRMQRLLACDPRLTYTRFYESWNPVPAGCRRPGLDGRKMKAWMGLACARLLNPAFGTMHPTSYNAPDEEIGLHNLSIFGTAFEVQYHVPNYTAAVERDDPVPVYREFRRLLQMLRWLRIDRSDRPWILKVPQFSQDLPALLQVFPDARLIFLSRDLDSVIASSALLVRNQMSLQSDDLDPPRIEREWTRKVRLREARMNAAKTIAEVPQVDVRYQDVSDDWEREMLRVYEMLNLPLSDDVKARMASYLHASQPAHHGRRKNQIGRNSSLFDCPPL</sequence>
<dbReference type="PANTHER" id="PTHR36451">
    <property type="entry name" value="PAPS-DEPENDENT SULFOTRANSFERASE STF3"/>
    <property type="match status" value="1"/>
</dbReference>
<dbReference type="GO" id="GO:0016740">
    <property type="term" value="F:transferase activity"/>
    <property type="evidence" value="ECO:0007669"/>
    <property type="project" value="UniProtKB-KW"/>
</dbReference>
<dbReference type="Pfam" id="PF13469">
    <property type="entry name" value="Sulfotransfer_3"/>
    <property type="match status" value="1"/>
</dbReference>
<name>A0ABU3Q7K3_9SPHN</name>
<evidence type="ECO:0000256" key="1">
    <source>
        <dbReference type="SAM" id="MobiDB-lite"/>
    </source>
</evidence>